<dbReference type="EMBL" id="FNTI01000001">
    <property type="protein sequence ID" value="SEE51880.1"/>
    <property type="molecule type" value="Genomic_DNA"/>
</dbReference>
<evidence type="ECO:0000256" key="1">
    <source>
        <dbReference type="SAM" id="SignalP"/>
    </source>
</evidence>
<dbReference type="Proteomes" id="UP000183208">
    <property type="component" value="Unassembled WGS sequence"/>
</dbReference>
<organism evidence="2 3">
    <name type="scientific">Bradyrhizobium lablabi</name>
    <dbReference type="NCBI Taxonomy" id="722472"/>
    <lineage>
        <taxon>Bacteria</taxon>
        <taxon>Pseudomonadati</taxon>
        <taxon>Pseudomonadota</taxon>
        <taxon>Alphaproteobacteria</taxon>
        <taxon>Hyphomicrobiales</taxon>
        <taxon>Nitrobacteraceae</taxon>
        <taxon>Bradyrhizobium</taxon>
    </lineage>
</organism>
<accession>A0A1H5JHF3</accession>
<protein>
    <submittedName>
        <fullName evidence="2">Uncharacterized protein</fullName>
    </submittedName>
</protein>
<reference evidence="2 3" key="1">
    <citation type="submission" date="2016-10" db="EMBL/GenBank/DDBJ databases">
        <authorList>
            <person name="de Groot N.N."/>
        </authorList>
    </citation>
    <scope>NUCLEOTIDE SEQUENCE [LARGE SCALE GENOMIC DNA]</scope>
    <source>
        <strain evidence="2 3">GAS522</strain>
    </source>
</reference>
<dbReference type="OrthoDB" id="9104374at2"/>
<evidence type="ECO:0000313" key="2">
    <source>
        <dbReference type="EMBL" id="SEE51880.1"/>
    </source>
</evidence>
<evidence type="ECO:0000313" key="3">
    <source>
        <dbReference type="Proteomes" id="UP000183208"/>
    </source>
</evidence>
<feature type="chain" id="PRO_5010289209" evidence="1">
    <location>
        <begin position="21"/>
        <end position="388"/>
    </location>
</feature>
<dbReference type="RefSeq" id="WP_074830545.1">
    <property type="nucleotide sequence ID" value="NZ_FNTI01000001.1"/>
</dbReference>
<feature type="signal peptide" evidence="1">
    <location>
        <begin position="1"/>
        <end position="20"/>
    </location>
</feature>
<keyword evidence="1" id="KW-0732">Signal</keyword>
<sequence length="388" mass="37762">MLRRLLLAAVVALAPSIASAQFATIAPTPQAGDNSNRIATTAFVQGISGGQPALPAGNIWIGSAGSVATPQTPSGDWTISLAGVATMATVNSNTGPFGSATQCVTVTSNAKGLLTSVSAVTCAPAIGSITGLGAGVGTALAVAVGSAGAPVVNGGPLGTPSSGNGSNLTNLAYAALPSLVANQLLGALTATTPSGQSVPSCSTASSALQWTSGTGFGCNTSITAAAVPIGAVTGLGTGVATALAINTNTTNGFATYQFGTWTPTFTGSSTPGTGQTYFTQVGTYEVIGRQVTLRFTLTATSLGTAAGNLQLSNFPFTSGATASDFGTCFVGFYVASGLAASNFGVTGVIGNSATFATIYAGSSTTSNAVTIAQAGNAVELLGVCHYHT</sequence>
<proteinExistence type="predicted"/>
<gene>
    <name evidence="2" type="ORF">SAMN05444171_7826</name>
</gene>
<dbReference type="AlphaFoldDB" id="A0A1H5JHF3"/>
<name>A0A1H5JHF3_9BRAD</name>